<accession>A0ABN9WWC0</accession>
<sequence length="136" mass="15177">MFIPGRNKRTNAPSAVRPSSSLRQLRIMYTCPEAMAQEGMSRMTGTTGRHRWTGIPSRVQMGGAMTVMPLLTIFVTNSATKSNQFRYSSDLMGGFAKLGMPAKKPPHIPTTMIAMQSSRTPSYKQQHSPHWRTSFL</sequence>
<evidence type="ECO:0000313" key="2">
    <source>
        <dbReference type="Proteomes" id="UP001189429"/>
    </source>
</evidence>
<name>A0ABN9WWC0_9DINO</name>
<proteinExistence type="predicted"/>
<reference evidence="1" key="1">
    <citation type="submission" date="2023-10" db="EMBL/GenBank/DDBJ databases">
        <authorList>
            <person name="Chen Y."/>
            <person name="Shah S."/>
            <person name="Dougan E. K."/>
            <person name="Thang M."/>
            <person name="Chan C."/>
        </authorList>
    </citation>
    <scope>NUCLEOTIDE SEQUENCE [LARGE SCALE GENOMIC DNA]</scope>
</reference>
<dbReference type="Proteomes" id="UP001189429">
    <property type="component" value="Unassembled WGS sequence"/>
</dbReference>
<gene>
    <name evidence="1" type="ORF">PCOR1329_LOCUS71175</name>
</gene>
<comment type="caution">
    <text evidence="1">The sequence shown here is derived from an EMBL/GenBank/DDBJ whole genome shotgun (WGS) entry which is preliminary data.</text>
</comment>
<organism evidence="1 2">
    <name type="scientific">Prorocentrum cordatum</name>
    <dbReference type="NCBI Taxonomy" id="2364126"/>
    <lineage>
        <taxon>Eukaryota</taxon>
        <taxon>Sar</taxon>
        <taxon>Alveolata</taxon>
        <taxon>Dinophyceae</taxon>
        <taxon>Prorocentrales</taxon>
        <taxon>Prorocentraceae</taxon>
        <taxon>Prorocentrum</taxon>
    </lineage>
</organism>
<protein>
    <submittedName>
        <fullName evidence="1">Uncharacterized protein</fullName>
    </submittedName>
</protein>
<evidence type="ECO:0000313" key="1">
    <source>
        <dbReference type="EMBL" id="CAK0891159.1"/>
    </source>
</evidence>
<keyword evidence="2" id="KW-1185">Reference proteome</keyword>
<dbReference type="EMBL" id="CAUYUJ010019436">
    <property type="protein sequence ID" value="CAK0891159.1"/>
    <property type="molecule type" value="Genomic_DNA"/>
</dbReference>